<sequence length="734" mass="82949">MQSEQVLGPRWSLQELQTFYLLLKAHGKQWDKLEERLPQRSSGMVRALFDMHRGYLSLSEASVEGFCAIMMDHYDVQDKQGRFLANEKLKRNRTDFLKLEQVEEATRNRKKRRLEILLTMKPLKAPQMQMERHEKSRERSLFVKRFRNKAVPKRARAWLIRELSVDGEDEARLGVELGAPRFDLPWSHWFYSHADVEFFTRNEFIECLSVMGLDKITSAGRSTWSSVRASMGRPRRLSPFFFAQEKQRLETYRSVKSHSDSTHMSKRRFQLATVVVVHDTAGACQVVYFGSELQTDVVECSLDNVMALNFPLWSWRSKADIEELKVASTTLLRRNDGVYGDTSTVVTSKAVDPIDGRYRDDKCRALLAVKALLHRKEQIVVAMANLNERVTEMQMRLHEKNTMQSNARSAPTVYSSTAVKDLAWANSRIKQQLKKQYSWLAANLDATNGRLRAALLSLQSFSKSGSHGEENADTNVAEAADTLERSSAAHDETLTESEMRWAIDFLAASQQKAAVVVTKMVHQIAHDEKELTRSNKSTNAILRREVSPETMQLVTNCVTLMSVLHRHVAASPDVPPVVTQKLLERVLELLKPTYTENMDLYAELHAAADAAQAQMTLQASTSKTEPCDSKCPDTCLDIRGAYDGKSSCQQYRSHPDMQSLPSDRSALMAIITSLGWTISHGDWSSYGQESDYANDGSNSAKRLGEGDTNENGSAISIRLFSSILETQACGICRA</sequence>
<dbReference type="InterPro" id="IPR010561">
    <property type="entry name" value="LIN-9/ALY1"/>
</dbReference>
<reference evidence="5" key="1">
    <citation type="journal article" date="2010" name="Science">
        <title>Signatures of adaptation to obligate biotrophy in the Hyaloperonospora arabidopsidis genome.</title>
        <authorList>
            <person name="Baxter L."/>
            <person name="Tripathy S."/>
            <person name="Ishaque N."/>
            <person name="Boot N."/>
            <person name="Cabral A."/>
            <person name="Kemen E."/>
            <person name="Thines M."/>
            <person name="Ah-Fong A."/>
            <person name="Anderson R."/>
            <person name="Badejoko W."/>
            <person name="Bittner-Eddy P."/>
            <person name="Boore J.L."/>
            <person name="Chibucos M.C."/>
            <person name="Coates M."/>
            <person name="Dehal P."/>
            <person name="Delehaunty K."/>
            <person name="Dong S."/>
            <person name="Downton P."/>
            <person name="Dumas B."/>
            <person name="Fabro G."/>
            <person name="Fronick C."/>
            <person name="Fuerstenberg S.I."/>
            <person name="Fulton L."/>
            <person name="Gaulin E."/>
            <person name="Govers F."/>
            <person name="Hughes L."/>
            <person name="Humphray S."/>
            <person name="Jiang R.H."/>
            <person name="Judelson H."/>
            <person name="Kamoun S."/>
            <person name="Kyung K."/>
            <person name="Meijer H."/>
            <person name="Minx P."/>
            <person name="Morris P."/>
            <person name="Nelson J."/>
            <person name="Phuntumart V."/>
            <person name="Qutob D."/>
            <person name="Rehmany A."/>
            <person name="Rougon-Cardoso A."/>
            <person name="Ryden P."/>
            <person name="Torto-Alalibo T."/>
            <person name="Studholme D."/>
            <person name="Wang Y."/>
            <person name="Win J."/>
            <person name="Wood J."/>
            <person name="Clifton S.W."/>
            <person name="Rogers J."/>
            <person name="Van den Ackerveken G."/>
            <person name="Jones J.D."/>
            <person name="McDowell J.M."/>
            <person name="Beynon J."/>
            <person name="Tyler B.M."/>
        </authorList>
    </citation>
    <scope>NUCLEOTIDE SEQUENCE [LARGE SCALE GENOMIC DNA]</scope>
    <source>
        <strain evidence="5">Emoy2</strain>
    </source>
</reference>
<dbReference type="AlphaFoldDB" id="M4BIL5"/>
<feature type="domain" description="DIRP" evidence="3">
    <location>
        <begin position="190"/>
        <end position="279"/>
    </location>
</feature>
<evidence type="ECO:0000313" key="4">
    <source>
        <dbReference type="EnsemblProtists" id="HpaP806241"/>
    </source>
</evidence>
<protein>
    <recommendedName>
        <fullName evidence="3">DIRP domain-containing protein</fullName>
    </recommendedName>
</protein>
<keyword evidence="2" id="KW-0539">Nucleus</keyword>
<evidence type="ECO:0000259" key="3">
    <source>
        <dbReference type="SMART" id="SM01135"/>
    </source>
</evidence>
<evidence type="ECO:0000313" key="5">
    <source>
        <dbReference type="Proteomes" id="UP000011713"/>
    </source>
</evidence>
<dbReference type="GO" id="GO:0003677">
    <property type="term" value="F:DNA binding"/>
    <property type="evidence" value="ECO:0007669"/>
    <property type="project" value="TreeGrafter"/>
</dbReference>
<dbReference type="InterPro" id="IPR033471">
    <property type="entry name" value="DIRP"/>
</dbReference>
<accession>M4BIL5</accession>
<evidence type="ECO:0000256" key="1">
    <source>
        <dbReference type="ARBA" id="ARBA00004123"/>
    </source>
</evidence>
<dbReference type="eggNOG" id="KOG1019">
    <property type="taxonomic scope" value="Eukaryota"/>
</dbReference>
<dbReference type="PANTHER" id="PTHR21689:SF2">
    <property type="entry name" value="PROTEIN LIN-9 HOMOLOG"/>
    <property type="match status" value="1"/>
</dbReference>
<dbReference type="SMART" id="SM01135">
    <property type="entry name" value="DIRP"/>
    <property type="match status" value="1"/>
</dbReference>
<dbReference type="GO" id="GO:0051726">
    <property type="term" value="P:regulation of cell cycle"/>
    <property type="evidence" value="ECO:0007669"/>
    <property type="project" value="TreeGrafter"/>
</dbReference>
<dbReference type="InterPro" id="IPR009057">
    <property type="entry name" value="Homeodomain-like_sf"/>
</dbReference>
<dbReference type="HOGENOM" id="CLU_376212_0_0_1"/>
<proteinExistence type="predicted"/>
<dbReference type="GO" id="GO:0017053">
    <property type="term" value="C:transcription repressor complex"/>
    <property type="evidence" value="ECO:0007669"/>
    <property type="project" value="InterPro"/>
</dbReference>
<dbReference type="Pfam" id="PF06584">
    <property type="entry name" value="DIRP"/>
    <property type="match status" value="1"/>
</dbReference>
<dbReference type="Proteomes" id="UP000011713">
    <property type="component" value="Unassembled WGS sequence"/>
</dbReference>
<reference evidence="4" key="2">
    <citation type="submission" date="2015-06" db="UniProtKB">
        <authorList>
            <consortium name="EnsemblProtists"/>
        </authorList>
    </citation>
    <scope>IDENTIFICATION</scope>
    <source>
        <strain evidence="4">Emoy2</strain>
    </source>
</reference>
<dbReference type="GO" id="GO:0005654">
    <property type="term" value="C:nucleoplasm"/>
    <property type="evidence" value="ECO:0007669"/>
    <property type="project" value="TreeGrafter"/>
</dbReference>
<organism evidence="4 5">
    <name type="scientific">Hyaloperonospora arabidopsidis (strain Emoy2)</name>
    <name type="common">Downy mildew agent</name>
    <name type="synonym">Peronospora arabidopsidis</name>
    <dbReference type="NCBI Taxonomy" id="559515"/>
    <lineage>
        <taxon>Eukaryota</taxon>
        <taxon>Sar</taxon>
        <taxon>Stramenopiles</taxon>
        <taxon>Oomycota</taxon>
        <taxon>Peronosporomycetes</taxon>
        <taxon>Peronosporales</taxon>
        <taxon>Peronosporaceae</taxon>
        <taxon>Hyaloperonospora</taxon>
    </lineage>
</organism>
<name>M4BIL5_HYAAE</name>
<dbReference type="EnsemblProtists" id="HpaT806241">
    <property type="protein sequence ID" value="HpaP806241"/>
    <property type="gene ID" value="HpaG806241"/>
</dbReference>
<dbReference type="STRING" id="559515.M4BIL5"/>
<dbReference type="PANTHER" id="PTHR21689">
    <property type="entry name" value="LIN-9"/>
    <property type="match status" value="1"/>
</dbReference>
<dbReference type="GO" id="GO:0006357">
    <property type="term" value="P:regulation of transcription by RNA polymerase II"/>
    <property type="evidence" value="ECO:0007669"/>
    <property type="project" value="TreeGrafter"/>
</dbReference>
<keyword evidence="5" id="KW-1185">Reference proteome</keyword>
<dbReference type="VEuPathDB" id="FungiDB:HpaG806241"/>
<evidence type="ECO:0000256" key="2">
    <source>
        <dbReference type="ARBA" id="ARBA00023242"/>
    </source>
</evidence>
<dbReference type="InParanoid" id="M4BIL5"/>
<dbReference type="OMA" id="RPIWSSV"/>
<dbReference type="SUPFAM" id="SSF46689">
    <property type="entry name" value="Homeodomain-like"/>
    <property type="match status" value="1"/>
</dbReference>
<comment type="subcellular location">
    <subcellularLocation>
        <location evidence="1">Nucleus</location>
    </subcellularLocation>
</comment>
<dbReference type="EMBL" id="JH598294">
    <property type="status" value="NOT_ANNOTATED_CDS"/>
    <property type="molecule type" value="Genomic_DNA"/>
</dbReference>
<dbReference type="GO" id="GO:0006351">
    <property type="term" value="P:DNA-templated transcription"/>
    <property type="evidence" value="ECO:0007669"/>
    <property type="project" value="InterPro"/>
</dbReference>